<sequence length="395" mass="45586">MTDFRKRYQYYYADIEKLLSFVVPSDASDYAVMVNETGSMPDVEKSFREARQRVGEHGRLIVVFHNYLWEPLFVLLQRLRIKASPGTQNWLSPNDVKNLLYLADFEVVRSGRRMLCPIYVPFVSGMLNTLGRLPLINRLCVTQYLIARPIPKQAKELSVSIIVPARNERGNIEEIVRRTPDFGKKQEIIFVENNSTDGTWEEVQRVAALYRGKKEVVAIRYSATGKADAVRKGFAAARNDLLMILDADMTVAPEDLPRFHRVAEDGKGDFINGSRLVYPMERDAMRFLNTLGNKFFATLISWLLDQSIKDTLCGTKVLLKTDYERIAAHRDYFGDFDRFGDFDLLFGAAKQNLKIIDLPIRYYARTYGDTKMKRFSNGWLFLRMCIFAARKIKFT</sequence>
<dbReference type="STRING" id="1798481.A2678_01460"/>
<dbReference type="Proteomes" id="UP000178815">
    <property type="component" value="Unassembled WGS sequence"/>
</dbReference>
<dbReference type="CDD" id="cd04179">
    <property type="entry name" value="DPM_DPG-synthase_like"/>
    <property type="match status" value="1"/>
</dbReference>
<evidence type="ECO:0000313" key="2">
    <source>
        <dbReference type="EMBL" id="OGG48233.1"/>
    </source>
</evidence>
<gene>
    <name evidence="2" type="ORF">A2678_01460</name>
</gene>
<dbReference type="PANTHER" id="PTHR48090:SF7">
    <property type="entry name" value="RFBJ PROTEIN"/>
    <property type="match status" value="1"/>
</dbReference>
<dbReference type="InterPro" id="IPR050256">
    <property type="entry name" value="Glycosyltransferase_2"/>
</dbReference>
<feature type="domain" description="Glycosyltransferase 2-like" evidence="1">
    <location>
        <begin position="160"/>
        <end position="292"/>
    </location>
</feature>
<dbReference type="Pfam" id="PF00535">
    <property type="entry name" value="Glycos_transf_2"/>
    <property type="match status" value="1"/>
</dbReference>
<dbReference type="PANTHER" id="PTHR48090">
    <property type="entry name" value="UNDECAPRENYL-PHOSPHATE 4-DEOXY-4-FORMAMIDO-L-ARABINOSE TRANSFERASE-RELATED"/>
    <property type="match status" value="1"/>
</dbReference>
<organism evidence="2 3">
    <name type="scientific">Candidatus Kaiserbacteria bacterium RIFCSPHIGHO2_01_FULL_53_31</name>
    <dbReference type="NCBI Taxonomy" id="1798481"/>
    <lineage>
        <taxon>Bacteria</taxon>
        <taxon>Candidatus Kaiseribacteriota</taxon>
    </lineage>
</organism>
<dbReference type="EMBL" id="MFKU01000016">
    <property type="protein sequence ID" value="OGG48233.1"/>
    <property type="molecule type" value="Genomic_DNA"/>
</dbReference>
<dbReference type="InterPro" id="IPR029044">
    <property type="entry name" value="Nucleotide-diphossugar_trans"/>
</dbReference>
<dbReference type="AlphaFoldDB" id="A0A1F6CG73"/>
<evidence type="ECO:0000313" key="3">
    <source>
        <dbReference type="Proteomes" id="UP000178815"/>
    </source>
</evidence>
<proteinExistence type="predicted"/>
<evidence type="ECO:0000259" key="1">
    <source>
        <dbReference type="Pfam" id="PF00535"/>
    </source>
</evidence>
<reference evidence="2 3" key="1">
    <citation type="journal article" date="2016" name="Nat. Commun.">
        <title>Thousands of microbial genomes shed light on interconnected biogeochemical processes in an aquifer system.</title>
        <authorList>
            <person name="Anantharaman K."/>
            <person name="Brown C.T."/>
            <person name="Hug L.A."/>
            <person name="Sharon I."/>
            <person name="Castelle C.J."/>
            <person name="Probst A.J."/>
            <person name="Thomas B.C."/>
            <person name="Singh A."/>
            <person name="Wilkins M.J."/>
            <person name="Karaoz U."/>
            <person name="Brodie E.L."/>
            <person name="Williams K.H."/>
            <person name="Hubbard S.S."/>
            <person name="Banfield J.F."/>
        </authorList>
    </citation>
    <scope>NUCLEOTIDE SEQUENCE [LARGE SCALE GENOMIC DNA]</scope>
</reference>
<dbReference type="Gene3D" id="3.40.50.150">
    <property type="entry name" value="Vaccinia Virus protein VP39"/>
    <property type="match status" value="1"/>
</dbReference>
<dbReference type="SUPFAM" id="SSF53335">
    <property type="entry name" value="S-adenosyl-L-methionine-dependent methyltransferases"/>
    <property type="match status" value="1"/>
</dbReference>
<dbReference type="InterPro" id="IPR029063">
    <property type="entry name" value="SAM-dependent_MTases_sf"/>
</dbReference>
<protein>
    <recommendedName>
        <fullName evidence="1">Glycosyltransferase 2-like domain-containing protein</fullName>
    </recommendedName>
</protein>
<dbReference type="Gene3D" id="3.90.550.10">
    <property type="entry name" value="Spore Coat Polysaccharide Biosynthesis Protein SpsA, Chain A"/>
    <property type="match status" value="1"/>
</dbReference>
<dbReference type="InterPro" id="IPR001173">
    <property type="entry name" value="Glyco_trans_2-like"/>
</dbReference>
<accession>A0A1F6CG73</accession>
<dbReference type="SUPFAM" id="SSF53448">
    <property type="entry name" value="Nucleotide-diphospho-sugar transferases"/>
    <property type="match status" value="1"/>
</dbReference>
<comment type="caution">
    <text evidence="2">The sequence shown here is derived from an EMBL/GenBank/DDBJ whole genome shotgun (WGS) entry which is preliminary data.</text>
</comment>
<name>A0A1F6CG73_9BACT</name>